<gene>
    <name evidence="2" type="ORF">B0T16DRAFT_454971</name>
</gene>
<feature type="signal peptide" evidence="1">
    <location>
        <begin position="1"/>
        <end position="19"/>
    </location>
</feature>
<reference evidence="2" key="1">
    <citation type="submission" date="2023-06" db="EMBL/GenBank/DDBJ databases">
        <title>Genome-scale phylogeny and comparative genomics of the fungal order Sordariales.</title>
        <authorList>
            <consortium name="Lawrence Berkeley National Laboratory"/>
            <person name="Hensen N."/>
            <person name="Bonometti L."/>
            <person name="Westerberg I."/>
            <person name="Brannstrom I.O."/>
            <person name="Guillou S."/>
            <person name="Cros-Aarteil S."/>
            <person name="Calhoun S."/>
            <person name="Haridas S."/>
            <person name="Kuo A."/>
            <person name="Mondo S."/>
            <person name="Pangilinan J."/>
            <person name="Riley R."/>
            <person name="Labutti K."/>
            <person name="Andreopoulos B."/>
            <person name="Lipzen A."/>
            <person name="Chen C."/>
            <person name="Yanf M."/>
            <person name="Daum C."/>
            <person name="Ng V."/>
            <person name="Clum A."/>
            <person name="Steindorff A."/>
            <person name="Ohm R."/>
            <person name="Martin F."/>
            <person name="Silar P."/>
            <person name="Natvig D."/>
            <person name="Lalanne C."/>
            <person name="Gautier V."/>
            <person name="Ament-Velasquez S.L."/>
            <person name="Kruys A."/>
            <person name="Hutchinson M.I."/>
            <person name="Powell A.J."/>
            <person name="Barry K."/>
            <person name="Miller A.N."/>
            <person name="Grigoriev I.V."/>
            <person name="Debuchy R."/>
            <person name="Gladieux P."/>
            <person name="Thoren M.H."/>
            <person name="Johannesson H."/>
        </authorList>
    </citation>
    <scope>NUCLEOTIDE SEQUENCE</scope>
    <source>
        <strain evidence="2">SMH2532-1</strain>
    </source>
</reference>
<comment type="caution">
    <text evidence="2">The sequence shown here is derived from an EMBL/GenBank/DDBJ whole genome shotgun (WGS) entry which is preliminary data.</text>
</comment>
<sequence length="558" mass="59999">MKFIVPIAVIGGLSRLAYGNPDSHYPGCVNRACEEDRSLTGLTVPGCAKFTPSLDYDVPPNCAAVFIKDPPGDPQNSTVCADFIGHDILFTFSPFPGYTTKSASIIWKASNHDADLQRDRIVDCQPKAGRHDFVCKVSLVEILALPPWIPSDELFKYVCPNGPGSGPGLEFEFAFFGAAEERGSPPGVLVPFRQQGRYAKMRYRCTECKTDSWRPSSRTHRSCVPTATSTTTSTELVTSVTVITAIDMRVVTSTQTTTSTTVTTETALTTEILVNTIDSTSTTVLTSFTTLTDLTTTVATSTLTIPEISVLISTTTTILTIPETSVTTTVSTEVVISVTVTSSTIQETSITTTTTTLTVPETLVITTVTTDTSVSVTVTTTTSTAPATTTCSVGRAVGYRPAYNGNRSPTLISLQGQGSITTCNRWGWYFIMSKSEIPYGISGPLLIPRGGNAVADALEVGTWWITPDPVSTAANLAVHYIVHSNYRISRVFYNFPVGGFLGCQPTANWYQNNTGLVPTFESPLFAWAPGERTTPVFYADIEELTTAAVCAPPYPTID</sequence>
<keyword evidence="3" id="KW-1185">Reference proteome</keyword>
<feature type="chain" id="PRO_5041264579" evidence="1">
    <location>
        <begin position="20"/>
        <end position="558"/>
    </location>
</feature>
<protein>
    <submittedName>
        <fullName evidence="2">Uncharacterized protein</fullName>
    </submittedName>
</protein>
<evidence type="ECO:0000313" key="2">
    <source>
        <dbReference type="EMBL" id="KAK0652621.1"/>
    </source>
</evidence>
<evidence type="ECO:0000313" key="3">
    <source>
        <dbReference type="Proteomes" id="UP001174936"/>
    </source>
</evidence>
<proteinExistence type="predicted"/>
<keyword evidence="1" id="KW-0732">Signal</keyword>
<dbReference type="Proteomes" id="UP001174936">
    <property type="component" value="Unassembled WGS sequence"/>
</dbReference>
<evidence type="ECO:0000256" key="1">
    <source>
        <dbReference type="SAM" id="SignalP"/>
    </source>
</evidence>
<dbReference type="EMBL" id="JAULSV010000002">
    <property type="protein sequence ID" value="KAK0652621.1"/>
    <property type="molecule type" value="Genomic_DNA"/>
</dbReference>
<accession>A0AA39YH97</accession>
<name>A0AA39YH97_9PEZI</name>
<organism evidence="2 3">
    <name type="scientific">Cercophora newfieldiana</name>
    <dbReference type="NCBI Taxonomy" id="92897"/>
    <lineage>
        <taxon>Eukaryota</taxon>
        <taxon>Fungi</taxon>
        <taxon>Dikarya</taxon>
        <taxon>Ascomycota</taxon>
        <taxon>Pezizomycotina</taxon>
        <taxon>Sordariomycetes</taxon>
        <taxon>Sordariomycetidae</taxon>
        <taxon>Sordariales</taxon>
        <taxon>Lasiosphaeriaceae</taxon>
        <taxon>Cercophora</taxon>
    </lineage>
</organism>
<dbReference type="AlphaFoldDB" id="A0AA39YH97"/>